<name>A0A8D8Z747_9HEMI</name>
<organism evidence="1">
    <name type="scientific">Cacopsylla melanoneura</name>
    <dbReference type="NCBI Taxonomy" id="428564"/>
    <lineage>
        <taxon>Eukaryota</taxon>
        <taxon>Metazoa</taxon>
        <taxon>Ecdysozoa</taxon>
        <taxon>Arthropoda</taxon>
        <taxon>Hexapoda</taxon>
        <taxon>Insecta</taxon>
        <taxon>Pterygota</taxon>
        <taxon>Neoptera</taxon>
        <taxon>Paraneoptera</taxon>
        <taxon>Hemiptera</taxon>
        <taxon>Sternorrhyncha</taxon>
        <taxon>Psylloidea</taxon>
        <taxon>Psyllidae</taxon>
        <taxon>Psyllinae</taxon>
        <taxon>Cacopsylla</taxon>
    </lineage>
</organism>
<protein>
    <submittedName>
        <fullName evidence="1">Uncharacterized protein</fullName>
    </submittedName>
</protein>
<accession>A0A8D8Z747</accession>
<dbReference type="EMBL" id="HBUF01433922">
    <property type="protein sequence ID" value="CAG6742263.1"/>
    <property type="molecule type" value="Transcribed_RNA"/>
</dbReference>
<proteinExistence type="predicted"/>
<dbReference type="AlphaFoldDB" id="A0A8D8Z747"/>
<evidence type="ECO:0000313" key="1">
    <source>
        <dbReference type="EMBL" id="CAG6742263.1"/>
    </source>
</evidence>
<reference evidence="1" key="1">
    <citation type="submission" date="2021-05" db="EMBL/GenBank/DDBJ databases">
        <authorList>
            <person name="Alioto T."/>
            <person name="Alioto T."/>
            <person name="Gomez Garrido J."/>
        </authorList>
    </citation>
    <scope>NUCLEOTIDE SEQUENCE</scope>
</reference>
<sequence>MTSYQKKSDLSHTPNVYSCRHACATSLLKCTNSHYFFNSFCSKESRSFRKRRKKQLHSLVNSVCCASTKHQRSEKDPGYNRIQGLRREAQLIDQGVKRSDAGFEKRGSIF</sequence>